<dbReference type="EMBL" id="JAWDEY010000022">
    <property type="protein sequence ID" value="KAK6588745.1"/>
    <property type="molecule type" value="Genomic_DNA"/>
</dbReference>
<dbReference type="AlphaFoldDB" id="A0AAV9XX18"/>
<protein>
    <recommendedName>
        <fullName evidence="1">RWD domain-containing protein</fullName>
    </recommendedName>
</protein>
<dbReference type="InterPro" id="IPR016135">
    <property type="entry name" value="UBQ-conjugating_enzyme/RWD"/>
</dbReference>
<comment type="caution">
    <text evidence="2">The sequence shown here is derived from an EMBL/GenBank/DDBJ whole genome shotgun (WGS) entry which is preliminary data.</text>
</comment>
<dbReference type="PROSITE" id="PS50908">
    <property type="entry name" value="RWD"/>
    <property type="match status" value="1"/>
</dbReference>
<gene>
    <name evidence="2" type="ORF">RS030_2278</name>
</gene>
<sequence>MDDLNLELEALRAIYTEKELIIEKNDDFCSVEIQITKERDPGFNGANKEETLGPREDIEFIRIRLLLLLDKDYPENSCPILKNVNINLFEGKYFEFYNTTFEEDGNNTNSDFSFEHNNNDEIEINNSTIVSLNSDKVYNYYDEIKNDYIGRVCLFDIIETLLSFIYELPNDLNKQYPCSDLSGNIQYSMASNNESTNNNTFGEDIDDYHADDDKPMFSGLVDRVLCSIEERVTTDEFNAWKEKFRAEMIEKNIWKGEYRELNVLTGKQLFERDSSLIKSDESSSVIEVIQPQK</sequence>
<organism evidence="2 3">
    <name type="scientific">Cryptosporidium xiaoi</name>
    <dbReference type="NCBI Taxonomy" id="659607"/>
    <lineage>
        <taxon>Eukaryota</taxon>
        <taxon>Sar</taxon>
        <taxon>Alveolata</taxon>
        <taxon>Apicomplexa</taxon>
        <taxon>Conoidasida</taxon>
        <taxon>Coccidia</taxon>
        <taxon>Eucoccidiorida</taxon>
        <taxon>Eimeriorina</taxon>
        <taxon>Cryptosporidiidae</taxon>
        <taxon>Cryptosporidium</taxon>
    </lineage>
</organism>
<evidence type="ECO:0000313" key="2">
    <source>
        <dbReference type="EMBL" id="KAK6588745.1"/>
    </source>
</evidence>
<dbReference type="SUPFAM" id="SSF54495">
    <property type="entry name" value="UBC-like"/>
    <property type="match status" value="1"/>
</dbReference>
<reference evidence="2 3" key="1">
    <citation type="submission" date="2023-10" db="EMBL/GenBank/DDBJ databases">
        <title>Comparative genomics analysis reveals potential genetic determinants of host preference in Cryptosporidium xiaoi.</title>
        <authorList>
            <person name="Xiao L."/>
            <person name="Li J."/>
        </authorList>
    </citation>
    <scope>NUCLEOTIDE SEQUENCE [LARGE SCALE GENOMIC DNA]</scope>
    <source>
        <strain evidence="2 3">52996</strain>
    </source>
</reference>
<name>A0AAV9XX18_9CRYT</name>
<dbReference type="Gene3D" id="3.10.110.10">
    <property type="entry name" value="Ubiquitin Conjugating Enzyme"/>
    <property type="match status" value="1"/>
</dbReference>
<accession>A0AAV9XX18</accession>
<dbReference type="InterPro" id="IPR006575">
    <property type="entry name" value="RWD_dom"/>
</dbReference>
<dbReference type="Pfam" id="PF05773">
    <property type="entry name" value="RWD"/>
    <property type="match status" value="1"/>
</dbReference>
<keyword evidence="3" id="KW-1185">Reference proteome</keyword>
<evidence type="ECO:0000259" key="1">
    <source>
        <dbReference type="PROSITE" id="PS50908"/>
    </source>
</evidence>
<proteinExistence type="predicted"/>
<feature type="domain" description="RWD" evidence="1">
    <location>
        <begin position="6"/>
        <end position="168"/>
    </location>
</feature>
<evidence type="ECO:0000313" key="3">
    <source>
        <dbReference type="Proteomes" id="UP001311799"/>
    </source>
</evidence>
<dbReference type="Proteomes" id="UP001311799">
    <property type="component" value="Unassembled WGS sequence"/>
</dbReference>